<dbReference type="PANTHER" id="PTHR30075">
    <property type="entry name" value="GLYCYL-TRNA SYNTHETASE"/>
    <property type="match status" value="1"/>
</dbReference>
<dbReference type="InterPro" id="IPR008909">
    <property type="entry name" value="DALR_anticod-bd"/>
</dbReference>
<accession>A0A8J6NR31</accession>
<evidence type="ECO:0000259" key="11">
    <source>
        <dbReference type="Pfam" id="PF05746"/>
    </source>
</evidence>
<evidence type="ECO:0000256" key="10">
    <source>
        <dbReference type="HAMAP-Rule" id="MF_00255"/>
    </source>
</evidence>
<evidence type="ECO:0000256" key="7">
    <source>
        <dbReference type="ARBA" id="ARBA00022917"/>
    </source>
</evidence>
<sequence>MKTLLLEIGSEEIPAGYIEPALQSLSSTLLAKMTEARIEHGSVKVYGTPRRLAVEIKNVADKQKPLTSEMLGPPEKVGLDQEGHPTMAAEKFAEKVGVSVNALIVKDTEKGRYLCAKIIERGFATRTLLKKILPKVILAIPFPKTMKWAELDITFARPIHYIVALLGNQVIGFQVGATKSGRHSFGHYFMQPKKVNISSAADYVKILHKAQVYVDFEERRKLVEREINKAAKKVGGKVFSDEELVDINKNLVEYPIATAGKFDKEFLEIPGEILITAMRKHQKYFAVVDDKGKLMPCFIAVNNTRTRDLKLVATGHERVLRARLADAQFFFKSDVQESLDEWVERLKGVLFQAKLGTMYEKVKRVQKVAEYLADVSGQSSDLKKQVSRAAWLCKADLESQVVSEFPNLQGVMGRNYATIKKEPKDVAVAIEEHYRPTYSGGPLPETVTGGLLGIADKIDSICGFFSVGLIPTGASDPYALRRQGIGIIQIMHHQGFSFSLRELIAKSLNTYGLKGAKQIDEIADLVYKFLQNRMTHQLSEEGFSKDVIAAVADVSADNVTDVWNRVRALQELKTAPDFEPLAVAFKRVVNIIKKADLPTRKDVDTSLFENESESALYAAYKAVNNKVASLLEKGRLDQALREIASLRDSVDAFFDGVMVMVENKKIRNNRLSLLGLISDLFGLFADFAKIST</sequence>
<keyword evidence="3 10" id="KW-0963">Cytoplasm</keyword>
<evidence type="ECO:0000256" key="2">
    <source>
        <dbReference type="ARBA" id="ARBA00008226"/>
    </source>
</evidence>
<dbReference type="GO" id="GO:0004820">
    <property type="term" value="F:glycine-tRNA ligase activity"/>
    <property type="evidence" value="ECO:0007669"/>
    <property type="project" value="UniProtKB-UniRule"/>
</dbReference>
<evidence type="ECO:0000256" key="4">
    <source>
        <dbReference type="ARBA" id="ARBA00022598"/>
    </source>
</evidence>
<dbReference type="Proteomes" id="UP000603434">
    <property type="component" value="Unassembled WGS sequence"/>
</dbReference>
<gene>
    <name evidence="10" type="primary">glyS</name>
    <name evidence="12" type="ORF">H8E23_03395</name>
</gene>
<name>A0A8J6NR31_9BACT</name>
<dbReference type="Pfam" id="PF02092">
    <property type="entry name" value="tRNA_synt_2f"/>
    <property type="match status" value="1"/>
</dbReference>
<dbReference type="HAMAP" id="MF_00255">
    <property type="entry name" value="Gly_tRNA_synth_beta"/>
    <property type="match status" value="1"/>
</dbReference>
<evidence type="ECO:0000256" key="8">
    <source>
        <dbReference type="ARBA" id="ARBA00023146"/>
    </source>
</evidence>
<evidence type="ECO:0000256" key="6">
    <source>
        <dbReference type="ARBA" id="ARBA00022840"/>
    </source>
</evidence>
<proteinExistence type="inferred from homology"/>
<dbReference type="PANTHER" id="PTHR30075:SF2">
    <property type="entry name" value="GLYCINE--TRNA LIGASE, CHLOROPLASTIC_MITOCHONDRIAL 2"/>
    <property type="match status" value="1"/>
</dbReference>
<dbReference type="GO" id="GO:0005524">
    <property type="term" value="F:ATP binding"/>
    <property type="evidence" value="ECO:0007669"/>
    <property type="project" value="UniProtKB-UniRule"/>
</dbReference>
<dbReference type="AlphaFoldDB" id="A0A8J6NR31"/>
<dbReference type="GO" id="GO:0005829">
    <property type="term" value="C:cytosol"/>
    <property type="evidence" value="ECO:0007669"/>
    <property type="project" value="TreeGrafter"/>
</dbReference>
<evidence type="ECO:0000313" key="13">
    <source>
        <dbReference type="Proteomes" id="UP000603434"/>
    </source>
</evidence>
<dbReference type="NCBIfam" id="TIGR00211">
    <property type="entry name" value="glyS"/>
    <property type="match status" value="1"/>
</dbReference>
<keyword evidence="8 10" id="KW-0030">Aminoacyl-tRNA synthetase</keyword>
<evidence type="ECO:0000256" key="9">
    <source>
        <dbReference type="ARBA" id="ARBA00047937"/>
    </source>
</evidence>
<feature type="domain" description="DALR anticodon binding" evidence="11">
    <location>
        <begin position="584"/>
        <end position="679"/>
    </location>
</feature>
<evidence type="ECO:0000256" key="5">
    <source>
        <dbReference type="ARBA" id="ARBA00022741"/>
    </source>
</evidence>
<dbReference type="EMBL" id="JACNJH010000089">
    <property type="protein sequence ID" value="MBC8360432.1"/>
    <property type="molecule type" value="Genomic_DNA"/>
</dbReference>
<comment type="catalytic activity">
    <reaction evidence="9 10">
        <text>tRNA(Gly) + glycine + ATP = glycyl-tRNA(Gly) + AMP + diphosphate</text>
        <dbReference type="Rhea" id="RHEA:16013"/>
        <dbReference type="Rhea" id="RHEA-COMP:9664"/>
        <dbReference type="Rhea" id="RHEA-COMP:9683"/>
        <dbReference type="ChEBI" id="CHEBI:30616"/>
        <dbReference type="ChEBI" id="CHEBI:33019"/>
        <dbReference type="ChEBI" id="CHEBI:57305"/>
        <dbReference type="ChEBI" id="CHEBI:78442"/>
        <dbReference type="ChEBI" id="CHEBI:78522"/>
        <dbReference type="ChEBI" id="CHEBI:456215"/>
        <dbReference type="EC" id="6.1.1.14"/>
    </reaction>
</comment>
<dbReference type="InterPro" id="IPR006194">
    <property type="entry name" value="Gly-tRNA-synth_heterodimer"/>
</dbReference>
<dbReference type="PROSITE" id="PS50861">
    <property type="entry name" value="AA_TRNA_LIGASE_II_GLYAB"/>
    <property type="match status" value="1"/>
</dbReference>
<evidence type="ECO:0000256" key="1">
    <source>
        <dbReference type="ARBA" id="ARBA00004496"/>
    </source>
</evidence>
<comment type="caution">
    <text evidence="12">The sequence shown here is derived from an EMBL/GenBank/DDBJ whole genome shotgun (WGS) entry which is preliminary data.</text>
</comment>
<dbReference type="EC" id="6.1.1.14" evidence="10"/>
<organism evidence="12 13">
    <name type="scientific">Candidatus Desulfatibia profunda</name>
    <dbReference type="NCBI Taxonomy" id="2841695"/>
    <lineage>
        <taxon>Bacteria</taxon>
        <taxon>Pseudomonadati</taxon>
        <taxon>Thermodesulfobacteriota</taxon>
        <taxon>Desulfobacteria</taxon>
        <taxon>Desulfobacterales</taxon>
        <taxon>Desulfobacterales incertae sedis</taxon>
        <taxon>Candidatus Desulfatibia</taxon>
    </lineage>
</organism>
<keyword evidence="4 10" id="KW-0436">Ligase</keyword>
<evidence type="ECO:0000313" key="12">
    <source>
        <dbReference type="EMBL" id="MBC8360432.1"/>
    </source>
</evidence>
<dbReference type="Pfam" id="PF05746">
    <property type="entry name" value="DALR_1"/>
    <property type="match status" value="1"/>
</dbReference>
<comment type="subunit">
    <text evidence="10">Tetramer of two alpha and two beta subunits.</text>
</comment>
<comment type="subcellular location">
    <subcellularLocation>
        <location evidence="1 10">Cytoplasm</location>
    </subcellularLocation>
</comment>
<reference evidence="12 13" key="1">
    <citation type="submission" date="2020-08" db="EMBL/GenBank/DDBJ databases">
        <title>Bridging the membrane lipid divide: bacteria of the FCB group superphylum have the potential to synthesize archaeal ether lipids.</title>
        <authorList>
            <person name="Villanueva L."/>
            <person name="Von Meijenfeldt F.A.B."/>
            <person name="Westbye A.B."/>
            <person name="Yadav S."/>
            <person name="Hopmans E.C."/>
            <person name="Dutilh B.E."/>
            <person name="Sinninghe Damste J.S."/>
        </authorList>
    </citation>
    <scope>NUCLEOTIDE SEQUENCE [LARGE SCALE GENOMIC DNA]</scope>
    <source>
        <strain evidence="12">NIOZ-UU30</strain>
    </source>
</reference>
<dbReference type="SUPFAM" id="SSF109604">
    <property type="entry name" value="HD-domain/PDEase-like"/>
    <property type="match status" value="1"/>
</dbReference>
<keyword evidence="5 10" id="KW-0547">Nucleotide-binding</keyword>
<evidence type="ECO:0000256" key="3">
    <source>
        <dbReference type="ARBA" id="ARBA00022490"/>
    </source>
</evidence>
<comment type="similarity">
    <text evidence="2 10">Belongs to the class-II aminoacyl-tRNA synthetase family.</text>
</comment>
<dbReference type="GO" id="GO:0006420">
    <property type="term" value="P:arginyl-tRNA aminoacylation"/>
    <property type="evidence" value="ECO:0007669"/>
    <property type="project" value="InterPro"/>
</dbReference>
<keyword evidence="6 10" id="KW-0067">ATP-binding</keyword>
<keyword evidence="7 10" id="KW-0648">Protein biosynthesis</keyword>
<dbReference type="PRINTS" id="PR01045">
    <property type="entry name" value="TRNASYNTHGB"/>
</dbReference>
<protein>
    <recommendedName>
        <fullName evidence="10">Glycine--tRNA ligase beta subunit</fullName>
        <ecNumber evidence="10">6.1.1.14</ecNumber>
    </recommendedName>
    <alternativeName>
        <fullName evidence="10">Glycyl-tRNA synthetase beta subunit</fullName>
        <shortName evidence="10">GlyRS</shortName>
    </alternativeName>
</protein>
<dbReference type="GO" id="GO:0004814">
    <property type="term" value="F:arginine-tRNA ligase activity"/>
    <property type="evidence" value="ECO:0007669"/>
    <property type="project" value="InterPro"/>
</dbReference>
<dbReference type="InterPro" id="IPR015944">
    <property type="entry name" value="Gly-tRNA-synth_bsu"/>
</dbReference>
<dbReference type="GO" id="GO:0006426">
    <property type="term" value="P:glycyl-tRNA aminoacylation"/>
    <property type="evidence" value="ECO:0007669"/>
    <property type="project" value="UniProtKB-UniRule"/>
</dbReference>